<proteinExistence type="predicted"/>
<keyword evidence="2" id="KW-0808">Transferase</keyword>
<evidence type="ECO:0000256" key="3">
    <source>
        <dbReference type="ARBA" id="ARBA00023268"/>
    </source>
</evidence>
<feature type="domain" description="Beta-ketoacyl synthase-like N-terminal" evidence="5">
    <location>
        <begin position="120"/>
        <end position="150"/>
    </location>
</feature>
<dbReference type="InterPro" id="IPR015083">
    <property type="entry name" value="NorB/c/GfsB-D-like_docking"/>
</dbReference>
<sequence>MAGEDTLRTYLKRATKDLRQARRRLHEVEESAREPIAIVGMGCRYPGGITSPTELWEVVAEGRDAIGDFPSNRGWDLEALFDPDSTYVDGDVQGRGNERSDANAGGTQAGVGSQSGISRPGTSATRYGGFLHDAGAFDAAFFNISPREAK</sequence>
<evidence type="ECO:0000259" key="6">
    <source>
        <dbReference type="Pfam" id="PF08990"/>
    </source>
</evidence>
<evidence type="ECO:0000256" key="4">
    <source>
        <dbReference type="SAM" id="MobiDB-lite"/>
    </source>
</evidence>
<dbReference type="EMBL" id="JBHVZQ010000121">
    <property type="protein sequence ID" value="MFF1279170.1"/>
    <property type="molecule type" value="Genomic_DNA"/>
</dbReference>
<dbReference type="InterPro" id="IPR016039">
    <property type="entry name" value="Thiolase-like"/>
</dbReference>
<evidence type="ECO:0000256" key="1">
    <source>
        <dbReference type="ARBA" id="ARBA00001957"/>
    </source>
</evidence>
<keyword evidence="8" id="KW-1185">Reference proteome</keyword>
<gene>
    <name evidence="7" type="ORF">ACFVZC_38420</name>
</gene>
<dbReference type="Pfam" id="PF00109">
    <property type="entry name" value="ketoacyl-synt"/>
    <property type="match status" value="2"/>
</dbReference>
<keyword evidence="3" id="KW-0511">Multifunctional enzyme</keyword>
<dbReference type="RefSeq" id="WP_388242289.1">
    <property type="nucleotide sequence ID" value="NZ_JBHVZQ010000121.1"/>
</dbReference>
<comment type="cofactor">
    <cofactor evidence="1">
        <name>pantetheine 4'-phosphate</name>
        <dbReference type="ChEBI" id="CHEBI:47942"/>
    </cofactor>
</comment>
<organism evidence="7 8">
    <name type="scientific">Streptomyces marokkonensis</name>
    <dbReference type="NCBI Taxonomy" id="324855"/>
    <lineage>
        <taxon>Bacteria</taxon>
        <taxon>Bacillati</taxon>
        <taxon>Actinomycetota</taxon>
        <taxon>Actinomycetes</taxon>
        <taxon>Kitasatosporales</taxon>
        <taxon>Streptomycetaceae</taxon>
        <taxon>Streptomyces</taxon>
    </lineage>
</organism>
<dbReference type="InterPro" id="IPR014030">
    <property type="entry name" value="Ketoacyl_synth_N"/>
</dbReference>
<name>A0ABW6QIW8_9ACTN</name>
<accession>A0ABW6QIW8</accession>
<dbReference type="PANTHER" id="PTHR43775:SF51">
    <property type="entry name" value="INACTIVE PHENOLPHTHIOCEROL SYNTHESIS POLYKETIDE SYNTHASE TYPE I PKS1-RELATED"/>
    <property type="match status" value="1"/>
</dbReference>
<evidence type="ECO:0000313" key="8">
    <source>
        <dbReference type="Proteomes" id="UP001601627"/>
    </source>
</evidence>
<feature type="domain" description="Beta-ketoacyl synthase-like N-terminal" evidence="5">
    <location>
        <begin position="34"/>
        <end position="88"/>
    </location>
</feature>
<comment type="caution">
    <text evidence="7">The sequence shown here is derived from an EMBL/GenBank/DDBJ whole genome shotgun (WGS) entry which is preliminary data.</text>
</comment>
<dbReference type="PANTHER" id="PTHR43775">
    <property type="entry name" value="FATTY ACID SYNTHASE"/>
    <property type="match status" value="1"/>
</dbReference>
<dbReference type="Pfam" id="PF08990">
    <property type="entry name" value="Docking"/>
    <property type="match status" value="1"/>
</dbReference>
<dbReference type="SUPFAM" id="SSF53901">
    <property type="entry name" value="Thiolase-like"/>
    <property type="match status" value="1"/>
</dbReference>
<dbReference type="InterPro" id="IPR050091">
    <property type="entry name" value="PKS_NRPS_Biosynth_Enz"/>
</dbReference>
<dbReference type="Gene3D" id="3.40.47.10">
    <property type="match status" value="1"/>
</dbReference>
<reference evidence="7 8" key="1">
    <citation type="submission" date="2024-09" db="EMBL/GenBank/DDBJ databases">
        <title>The Natural Products Discovery Center: Release of the First 8490 Sequenced Strains for Exploring Actinobacteria Biosynthetic Diversity.</title>
        <authorList>
            <person name="Kalkreuter E."/>
            <person name="Kautsar S.A."/>
            <person name="Yang D."/>
            <person name="Bader C.D."/>
            <person name="Teijaro C.N."/>
            <person name="Fluegel L."/>
            <person name="Davis C.M."/>
            <person name="Simpson J.R."/>
            <person name="Lauterbach L."/>
            <person name="Steele A.D."/>
            <person name="Gui C."/>
            <person name="Meng S."/>
            <person name="Li G."/>
            <person name="Viehrig K."/>
            <person name="Ye F."/>
            <person name="Su P."/>
            <person name="Kiefer A.F."/>
            <person name="Nichols A."/>
            <person name="Cepeda A.J."/>
            <person name="Yan W."/>
            <person name="Fan B."/>
            <person name="Jiang Y."/>
            <person name="Adhikari A."/>
            <person name="Zheng C.-J."/>
            <person name="Schuster L."/>
            <person name="Cowan T.M."/>
            <person name="Smanski M.J."/>
            <person name="Chevrette M.G."/>
            <person name="De Carvalho L.P.S."/>
            <person name="Shen B."/>
        </authorList>
    </citation>
    <scope>NUCLEOTIDE SEQUENCE [LARGE SCALE GENOMIC DNA]</scope>
    <source>
        <strain evidence="7 8">NPDC058328</strain>
    </source>
</reference>
<feature type="non-terminal residue" evidence="7">
    <location>
        <position position="150"/>
    </location>
</feature>
<dbReference type="SUPFAM" id="SSF101173">
    <property type="entry name" value="Docking domain B of the erythromycin polyketide synthase (DEBS)"/>
    <property type="match status" value="1"/>
</dbReference>
<dbReference type="Proteomes" id="UP001601627">
    <property type="component" value="Unassembled WGS sequence"/>
</dbReference>
<evidence type="ECO:0000256" key="2">
    <source>
        <dbReference type="ARBA" id="ARBA00022679"/>
    </source>
</evidence>
<dbReference type="InterPro" id="IPR036299">
    <property type="entry name" value="Polyketide_synth_docking_sf"/>
</dbReference>
<feature type="region of interest" description="Disordered" evidence="4">
    <location>
        <begin position="86"/>
        <end position="124"/>
    </location>
</feature>
<evidence type="ECO:0000259" key="5">
    <source>
        <dbReference type="Pfam" id="PF00109"/>
    </source>
</evidence>
<protein>
    <submittedName>
        <fullName evidence="7">Beta-ketoacyl synthase N-terminal-like domain-containing protein</fullName>
    </submittedName>
</protein>
<feature type="domain" description="Polyketide synthase NorB/C/GfsB-E-like docking" evidence="6">
    <location>
        <begin position="3"/>
        <end position="30"/>
    </location>
</feature>
<evidence type="ECO:0000313" key="7">
    <source>
        <dbReference type="EMBL" id="MFF1279170.1"/>
    </source>
</evidence>
<feature type="compositionally biased region" description="Polar residues" evidence="4">
    <location>
        <begin position="110"/>
        <end position="124"/>
    </location>
</feature>